<dbReference type="PROSITE" id="PS01125">
    <property type="entry name" value="ROK"/>
    <property type="match status" value="1"/>
</dbReference>
<organism evidence="7 8">
    <name type="scientific">Rhizomicrobium electricum</name>
    <dbReference type="NCBI Taxonomy" id="480070"/>
    <lineage>
        <taxon>Bacteria</taxon>
        <taxon>Pseudomonadati</taxon>
        <taxon>Pseudomonadota</taxon>
        <taxon>Alphaproteobacteria</taxon>
        <taxon>Micropepsales</taxon>
        <taxon>Micropepsaceae</taxon>
        <taxon>Rhizomicrobium</taxon>
    </lineage>
</organism>
<evidence type="ECO:0000256" key="4">
    <source>
        <dbReference type="ARBA" id="ARBA00022842"/>
    </source>
</evidence>
<sequence>MVMQGPLFGTIEAGGTKFVCALGRDPHEMRRCSRIPTTTPEETLGRAVKFFRDAERDIGQCAAYGIACFGPAAVDPSSPQWGSILATPKPGWSNVNVAGAIAEAFGKPVGFDTDVNGAALAEFRWGAAQGADAVVYITVGTGLGAGFVIDGRPLHGARHPEVGHILPRKHPKDLTFPGVCPFHGDCFEGVACGLAIAKRWGKPLSELPQDHEAHAIIGWYLGQLASALTATYSPRKIIFGGGVMKTPGLLDGIRKSAVALTRGYFADDETLMASIEAPGLGDNSGLAGGLALAEHAWLLAGK</sequence>
<reference evidence="7 8" key="1">
    <citation type="journal article" date="2019" name="Int. J. Syst. Evol. Microbiol.">
        <title>The Global Catalogue of Microorganisms (GCM) 10K type strain sequencing project: providing services to taxonomists for standard genome sequencing and annotation.</title>
        <authorList>
            <consortium name="The Broad Institute Genomics Platform"/>
            <consortium name="The Broad Institute Genome Sequencing Center for Infectious Disease"/>
            <person name="Wu L."/>
            <person name="Ma J."/>
        </authorList>
    </citation>
    <scope>NUCLEOTIDE SEQUENCE [LARGE SCALE GENOMIC DNA]</scope>
    <source>
        <strain evidence="7 8">JCM 15089</strain>
    </source>
</reference>
<dbReference type="Gene3D" id="3.30.420.40">
    <property type="match status" value="2"/>
</dbReference>
<protein>
    <recommendedName>
        <fullName evidence="5">fructokinase</fullName>
        <ecNumber evidence="5">2.7.1.4</ecNumber>
    </recommendedName>
</protein>
<dbReference type="CDD" id="cd24067">
    <property type="entry name" value="ASKHA_NBD_ROK_BsFRK-like"/>
    <property type="match status" value="1"/>
</dbReference>
<dbReference type="SUPFAM" id="SSF53067">
    <property type="entry name" value="Actin-like ATPase domain"/>
    <property type="match status" value="1"/>
</dbReference>
<dbReference type="PANTHER" id="PTHR42742">
    <property type="entry name" value="TRANSCRIPTIONAL REPRESSOR MPRA"/>
    <property type="match status" value="1"/>
</dbReference>
<comment type="cofactor">
    <cofactor evidence="1">
        <name>Mg(2+)</name>
        <dbReference type="ChEBI" id="CHEBI:18420"/>
    </cofactor>
</comment>
<evidence type="ECO:0000313" key="7">
    <source>
        <dbReference type="EMBL" id="GAA0573857.1"/>
    </source>
</evidence>
<evidence type="ECO:0000256" key="3">
    <source>
        <dbReference type="ARBA" id="ARBA00022833"/>
    </source>
</evidence>
<proteinExistence type="predicted"/>
<dbReference type="Proteomes" id="UP001499951">
    <property type="component" value="Unassembled WGS sequence"/>
</dbReference>
<dbReference type="Pfam" id="PF00480">
    <property type="entry name" value="ROK"/>
    <property type="match status" value="1"/>
</dbReference>
<evidence type="ECO:0000256" key="2">
    <source>
        <dbReference type="ARBA" id="ARBA00022723"/>
    </source>
</evidence>
<evidence type="ECO:0000256" key="5">
    <source>
        <dbReference type="ARBA" id="ARBA00038887"/>
    </source>
</evidence>
<comment type="catalytic activity">
    <reaction evidence="6">
        <text>D-fructose + ATP = D-fructose 6-phosphate + ADP + H(+)</text>
        <dbReference type="Rhea" id="RHEA:16125"/>
        <dbReference type="ChEBI" id="CHEBI:15378"/>
        <dbReference type="ChEBI" id="CHEBI:30616"/>
        <dbReference type="ChEBI" id="CHEBI:37721"/>
        <dbReference type="ChEBI" id="CHEBI:61527"/>
        <dbReference type="ChEBI" id="CHEBI:456216"/>
        <dbReference type="EC" id="2.7.1.4"/>
    </reaction>
</comment>
<dbReference type="InterPro" id="IPR043129">
    <property type="entry name" value="ATPase_NBD"/>
</dbReference>
<keyword evidence="2" id="KW-0479">Metal-binding</keyword>
<dbReference type="EMBL" id="BAAADD010000006">
    <property type="protein sequence ID" value="GAA0573857.1"/>
    <property type="molecule type" value="Genomic_DNA"/>
</dbReference>
<keyword evidence="3" id="KW-0862">Zinc</keyword>
<gene>
    <name evidence="7" type="ORF">GCM10008942_23160</name>
</gene>
<dbReference type="InterPro" id="IPR049874">
    <property type="entry name" value="ROK_cs"/>
</dbReference>
<keyword evidence="8" id="KW-1185">Reference proteome</keyword>
<dbReference type="InterPro" id="IPR051804">
    <property type="entry name" value="Carb_Metab_Reg_Kinase/Isom"/>
</dbReference>
<evidence type="ECO:0000256" key="6">
    <source>
        <dbReference type="ARBA" id="ARBA00048451"/>
    </source>
</evidence>
<dbReference type="PANTHER" id="PTHR42742:SF3">
    <property type="entry name" value="FRUCTOKINASE"/>
    <property type="match status" value="1"/>
</dbReference>
<keyword evidence="4" id="KW-0460">Magnesium</keyword>
<evidence type="ECO:0000256" key="1">
    <source>
        <dbReference type="ARBA" id="ARBA00001946"/>
    </source>
</evidence>
<evidence type="ECO:0000313" key="8">
    <source>
        <dbReference type="Proteomes" id="UP001499951"/>
    </source>
</evidence>
<accession>A0ABN1ET95</accession>
<dbReference type="EC" id="2.7.1.4" evidence="5"/>
<dbReference type="InterPro" id="IPR000600">
    <property type="entry name" value="ROK"/>
</dbReference>
<name>A0ABN1ET95_9PROT</name>
<comment type="caution">
    <text evidence="7">The sequence shown here is derived from an EMBL/GenBank/DDBJ whole genome shotgun (WGS) entry which is preliminary data.</text>
</comment>